<dbReference type="PROSITE" id="PS01130">
    <property type="entry name" value="SLC26A"/>
    <property type="match status" value="1"/>
</dbReference>
<dbReference type="Gene3D" id="3.30.750.24">
    <property type="entry name" value="STAS domain"/>
    <property type="match status" value="1"/>
</dbReference>
<dbReference type="VEuPathDB" id="FungiDB:ASPACDRAFT_64470"/>
<dbReference type="GeneID" id="30977816"/>
<evidence type="ECO:0000313" key="9">
    <source>
        <dbReference type="Proteomes" id="UP000184546"/>
    </source>
</evidence>
<dbReference type="SUPFAM" id="SSF52091">
    <property type="entry name" value="SpoIIaa-like"/>
    <property type="match status" value="1"/>
</dbReference>
<evidence type="ECO:0000256" key="6">
    <source>
        <dbReference type="SAM" id="Phobius"/>
    </source>
</evidence>
<feature type="transmembrane region" description="Helical" evidence="6">
    <location>
        <begin position="111"/>
        <end position="130"/>
    </location>
</feature>
<dbReference type="AlphaFoldDB" id="A0A1L9WG79"/>
<protein>
    <recommendedName>
        <fullName evidence="7">STAS domain-containing protein</fullName>
    </recommendedName>
</protein>
<name>A0A1L9WG79_ASPA1</name>
<dbReference type="CDD" id="cd07042">
    <property type="entry name" value="STAS_SulP_like_sulfate_transporter"/>
    <property type="match status" value="1"/>
</dbReference>
<feature type="transmembrane region" description="Helical" evidence="6">
    <location>
        <begin position="374"/>
        <end position="393"/>
    </location>
</feature>
<feature type="transmembrane region" description="Helical" evidence="6">
    <location>
        <begin position="405"/>
        <end position="424"/>
    </location>
</feature>
<dbReference type="GO" id="GO:0008271">
    <property type="term" value="F:secondary active sulfate transmembrane transporter activity"/>
    <property type="evidence" value="ECO:0007669"/>
    <property type="project" value="InterPro"/>
</dbReference>
<dbReference type="Proteomes" id="UP000184546">
    <property type="component" value="Unassembled WGS sequence"/>
</dbReference>
<feature type="transmembrane region" description="Helical" evidence="6">
    <location>
        <begin position="280"/>
        <end position="302"/>
    </location>
</feature>
<dbReference type="STRING" id="690307.A0A1L9WG79"/>
<dbReference type="OMA" id="VMLIEHI"/>
<keyword evidence="2 6" id="KW-0812">Transmembrane</keyword>
<evidence type="ECO:0000259" key="7">
    <source>
        <dbReference type="PROSITE" id="PS50801"/>
    </source>
</evidence>
<dbReference type="InterPro" id="IPR002645">
    <property type="entry name" value="STAS_dom"/>
</dbReference>
<feature type="transmembrane region" description="Helical" evidence="6">
    <location>
        <begin position="460"/>
        <end position="479"/>
    </location>
</feature>
<keyword evidence="9" id="KW-1185">Reference proteome</keyword>
<evidence type="ECO:0000256" key="2">
    <source>
        <dbReference type="ARBA" id="ARBA00022692"/>
    </source>
</evidence>
<dbReference type="RefSeq" id="XP_020051524.1">
    <property type="nucleotide sequence ID" value="XM_020204002.1"/>
</dbReference>
<feature type="domain" description="STAS" evidence="7">
    <location>
        <begin position="558"/>
        <end position="697"/>
    </location>
</feature>
<reference evidence="9" key="1">
    <citation type="journal article" date="2017" name="Genome Biol.">
        <title>Comparative genomics reveals high biological diversity and specific adaptations in the industrially and medically important fungal genus Aspergillus.</title>
        <authorList>
            <person name="de Vries R.P."/>
            <person name="Riley R."/>
            <person name="Wiebenga A."/>
            <person name="Aguilar-Osorio G."/>
            <person name="Amillis S."/>
            <person name="Uchima C.A."/>
            <person name="Anderluh G."/>
            <person name="Asadollahi M."/>
            <person name="Askin M."/>
            <person name="Barry K."/>
            <person name="Battaglia E."/>
            <person name="Bayram O."/>
            <person name="Benocci T."/>
            <person name="Braus-Stromeyer S.A."/>
            <person name="Caldana C."/>
            <person name="Canovas D."/>
            <person name="Cerqueira G.C."/>
            <person name="Chen F."/>
            <person name="Chen W."/>
            <person name="Choi C."/>
            <person name="Clum A."/>
            <person name="Dos Santos R.A."/>
            <person name="Damasio A.R."/>
            <person name="Diallinas G."/>
            <person name="Emri T."/>
            <person name="Fekete E."/>
            <person name="Flipphi M."/>
            <person name="Freyberg S."/>
            <person name="Gallo A."/>
            <person name="Gournas C."/>
            <person name="Habgood R."/>
            <person name="Hainaut M."/>
            <person name="Harispe M.L."/>
            <person name="Henrissat B."/>
            <person name="Hilden K.S."/>
            <person name="Hope R."/>
            <person name="Hossain A."/>
            <person name="Karabika E."/>
            <person name="Karaffa L."/>
            <person name="Karanyi Z."/>
            <person name="Krasevec N."/>
            <person name="Kuo A."/>
            <person name="Kusch H."/>
            <person name="LaButti K."/>
            <person name="Lagendijk E.L."/>
            <person name="Lapidus A."/>
            <person name="Levasseur A."/>
            <person name="Lindquist E."/>
            <person name="Lipzen A."/>
            <person name="Logrieco A.F."/>
            <person name="MacCabe A."/>
            <person name="Maekelae M.R."/>
            <person name="Malavazi I."/>
            <person name="Melin P."/>
            <person name="Meyer V."/>
            <person name="Mielnichuk N."/>
            <person name="Miskei M."/>
            <person name="Molnar A.P."/>
            <person name="Mule G."/>
            <person name="Ngan C.Y."/>
            <person name="Orejas M."/>
            <person name="Orosz E."/>
            <person name="Ouedraogo J.P."/>
            <person name="Overkamp K.M."/>
            <person name="Park H.-S."/>
            <person name="Perrone G."/>
            <person name="Piumi F."/>
            <person name="Punt P.J."/>
            <person name="Ram A.F."/>
            <person name="Ramon A."/>
            <person name="Rauscher S."/>
            <person name="Record E."/>
            <person name="Riano-Pachon D.M."/>
            <person name="Robert V."/>
            <person name="Roehrig J."/>
            <person name="Ruller R."/>
            <person name="Salamov A."/>
            <person name="Salih N.S."/>
            <person name="Samson R.A."/>
            <person name="Sandor E."/>
            <person name="Sanguinetti M."/>
            <person name="Schuetze T."/>
            <person name="Sepcic K."/>
            <person name="Shelest E."/>
            <person name="Sherlock G."/>
            <person name="Sophianopoulou V."/>
            <person name="Squina F.M."/>
            <person name="Sun H."/>
            <person name="Susca A."/>
            <person name="Todd R.B."/>
            <person name="Tsang A."/>
            <person name="Unkles S.E."/>
            <person name="van de Wiele N."/>
            <person name="van Rossen-Uffink D."/>
            <person name="Oliveira J.V."/>
            <person name="Vesth T.C."/>
            <person name="Visser J."/>
            <person name="Yu J.-H."/>
            <person name="Zhou M."/>
            <person name="Andersen M.R."/>
            <person name="Archer D.B."/>
            <person name="Baker S.E."/>
            <person name="Benoit I."/>
            <person name="Brakhage A.A."/>
            <person name="Braus G.H."/>
            <person name="Fischer R."/>
            <person name="Frisvad J.C."/>
            <person name="Goldman G.H."/>
            <person name="Houbraken J."/>
            <person name="Oakley B."/>
            <person name="Pocsi I."/>
            <person name="Scazzocchio C."/>
            <person name="Seiboth B."/>
            <person name="vanKuyk P.A."/>
            <person name="Wortman J."/>
            <person name="Dyer P.S."/>
            <person name="Grigoriev I.V."/>
        </authorList>
    </citation>
    <scope>NUCLEOTIDE SEQUENCE [LARGE SCALE GENOMIC DNA]</scope>
    <source>
        <strain evidence="9">ATCC 16872 / CBS 172.66 / WB 5094</strain>
    </source>
</reference>
<feature type="transmembrane region" description="Helical" evidence="6">
    <location>
        <begin position="165"/>
        <end position="184"/>
    </location>
</feature>
<evidence type="ECO:0000256" key="5">
    <source>
        <dbReference type="SAM" id="MobiDB-lite"/>
    </source>
</evidence>
<feature type="region of interest" description="Disordered" evidence="5">
    <location>
        <begin position="600"/>
        <end position="632"/>
    </location>
</feature>
<dbReference type="PROSITE" id="PS50801">
    <property type="entry name" value="STAS"/>
    <property type="match status" value="1"/>
</dbReference>
<gene>
    <name evidence="8" type="ORF">ASPACDRAFT_64470</name>
</gene>
<dbReference type="FunFam" id="3.30.750.24:FF:000024">
    <property type="entry name" value="Sulfate permease 2"/>
    <property type="match status" value="1"/>
</dbReference>
<evidence type="ECO:0000256" key="4">
    <source>
        <dbReference type="ARBA" id="ARBA00023136"/>
    </source>
</evidence>
<dbReference type="InterPro" id="IPR018045">
    <property type="entry name" value="S04_transporter_CS"/>
</dbReference>
<dbReference type="OrthoDB" id="288203at2759"/>
<evidence type="ECO:0000313" key="8">
    <source>
        <dbReference type="EMBL" id="OJJ95184.1"/>
    </source>
</evidence>
<dbReference type="Pfam" id="PF01740">
    <property type="entry name" value="STAS"/>
    <property type="match status" value="1"/>
</dbReference>
<feature type="transmembrane region" description="Helical" evidence="6">
    <location>
        <begin position="249"/>
        <end position="268"/>
    </location>
</feature>
<comment type="subcellular location">
    <subcellularLocation>
        <location evidence="1">Membrane</location>
        <topology evidence="1">Multi-pass membrane protein</topology>
    </subcellularLocation>
</comment>
<evidence type="ECO:0000256" key="3">
    <source>
        <dbReference type="ARBA" id="ARBA00022989"/>
    </source>
</evidence>
<dbReference type="GO" id="GO:0016020">
    <property type="term" value="C:membrane"/>
    <property type="evidence" value="ECO:0007669"/>
    <property type="project" value="UniProtKB-SubCell"/>
</dbReference>
<dbReference type="InterPro" id="IPR001902">
    <property type="entry name" value="SLC26A/SulP_fam"/>
</dbReference>
<feature type="transmembrane region" description="Helical" evidence="6">
    <location>
        <begin position="485"/>
        <end position="503"/>
    </location>
</feature>
<dbReference type="InterPro" id="IPR011547">
    <property type="entry name" value="SLC26A/SulP_dom"/>
</dbReference>
<dbReference type="PANTHER" id="PTHR11814">
    <property type="entry name" value="SULFATE TRANSPORTER"/>
    <property type="match status" value="1"/>
</dbReference>
<keyword evidence="4 6" id="KW-0472">Membrane</keyword>
<dbReference type="EMBL" id="KV878990">
    <property type="protein sequence ID" value="OJJ95184.1"/>
    <property type="molecule type" value="Genomic_DNA"/>
</dbReference>
<feature type="transmembrane region" description="Helical" evidence="6">
    <location>
        <begin position="136"/>
        <end position="153"/>
    </location>
</feature>
<dbReference type="InterPro" id="IPR036513">
    <property type="entry name" value="STAS_dom_sf"/>
</dbReference>
<keyword evidence="3 6" id="KW-1133">Transmembrane helix</keyword>
<organism evidence="8 9">
    <name type="scientific">Aspergillus aculeatus (strain ATCC 16872 / CBS 172.66 / WB 5094)</name>
    <dbReference type="NCBI Taxonomy" id="690307"/>
    <lineage>
        <taxon>Eukaryota</taxon>
        <taxon>Fungi</taxon>
        <taxon>Dikarya</taxon>
        <taxon>Ascomycota</taxon>
        <taxon>Pezizomycotina</taxon>
        <taxon>Eurotiomycetes</taxon>
        <taxon>Eurotiomycetidae</taxon>
        <taxon>Eurotiales</taxon>
        <taxon>Aspergillaceae</taxon>
        <taxon>Aspergillus</taxon>
        <taxon>Aspergillus subgen. Circumdati</taxon>
    </lineage>
</organism>
<dbReference type="NCBIfam" id="TIGR00815">
    <property type="entry name" value="sulP"/>
    <property type="match status" value="1"/>
</dbReference>
<dbReference type="Pfam" id="PF00916">
    <property type="entry name" value="Sulfate_transp"/>
    <property type="match status" value="1"/>
</dbReference>
<evidence type="ECO:0000256" key="1">
    <source>
        <dbReference type="ARBA" id="ARBA00004141"/>
    </source>
</evidence>
<accession>A0A1L9WG79</accession>
<sequence length="829" mass="90627">MLSKIGRLAAKLLGIELTPSDPIPTTHKPGARDAYEHVDYYLEPEPTLGDWVREHTPSGRAVRHYFYHMFPFWQWIWSYNMQWFIGDMIAGITVGAVVIPQGMAYAILAKLPAEYGLYSSFMGVLIYWFFATSKDITIGPVAVMSTLVGTIIIDTQEKYPDIEATTIAGALAIVCGAIVTFLGLTRLGFIVDFIPLPAITAFMTGSAINVCAGQIKTVLGETASFSTRGATYKVIIDTLRYLPTSQMDAAMGLTALAMLYGIRSACNYGSRKYPHKAKVFFFLSTLRTVFVILFYTMISAAVNLHRRHNPAFKLLGKVPYGFQHAGVPKISVDIIRTFAHELPAAVIVLVIEHIAISKSFGRVNNYTIDPSQEFIAIGIANLLGPFLGGYPATGSFSRTAIKAKAGVRTPLAGVITAVVVLLAIYALPALFFFIPSSSLSAVIVHAVGDLIAPPSTIYRFWQVAPLDAIICLVGIVVIIFSTIEIGIYCTICMSLAVLLFRIAKARGQFLGQVQIHSVIGDHLLDDSSTIDLTKNDYTQSAPRSLYLPISHADGSNPAIQLVQPTPGVFIYRLSDGFNYPNANHYTDHLVQHIFDHTRRTDPASYAKPGDRPWNDPGPRARKNVERSTMEDSSASQPILRAIILDFSAVNNVDISAIQNLIDVRKQLDRYAAPNLVQWHFAHVNNKWSKRALVAAGFGRPLPSESPQGRVVDLAEWDEGQVDGTTLRPNDAESQASGKGWIEKQGMQTTTTTTTQAALDESDVSSDIENVIPTMHQVPHTGETVLEGPRRRIAMVGGVNRPHFHADLPGALAAVNKSLEEEVGTSSSKL</sequence>
<proteinExistence type="predicted"/>